<evidence type="ECO:0000313" key="13">
    <source>
        <dbReference type="EMBL" id="GAX90641.1"/>
    </source>
</evidence>
<evidence type="ECO:0000259" key="12">
    <source>
        <dbReference type="Pfam" id="PF07992"/>
    </source>
</evidence>
<dbReference type="InterPro" id="IPR050097">
    <property type="entry name" value="Ferredoxin-NADP_redctase_2"/>
</dbReference>
<keyword evidence="7" id="KW-1015">Disulfide bond</keyword>
<evidence type="ECO:0000256" key="6">
    <source>
        <dbReference type="ARBA" id="ARBA00023002"/>
    </source>
</evidence>
<keyword evidence="14" id="KW-1185">Reference proteome</keyword>
<keyword evidence="5 10" id="KW-0274">FAD</keyword>
<dbReference type="EMBL" id="BDUF01000060">
    <property type="protein sequence ID" value="GAX90641.1"/>
    <property type="molecule type" value="Genomic_DNA"/>
</dbReference>
<sequence length="311" mass="34336">MSNEKKDYDVIVVGAGPAGLTAALYAARANLRTLIIEKNTPGGQMMNTEEIENYPGYERISGPELSGRIFQQAKKFGAEYAYGEVLQIKQEETYIRVKTSEREYLTKTVILATGTEHRKLGVSGERELTGKGVAYCAICDGAYFEDKEIVVVGGGDSAVEEGIYLTRYARKVTIIHRRDKLRAQKILQQRAIHNPKISFMLNYVVKEIRGQDTVSSVLVEHVETGEQLDFPCDGIFVYVGLDPLSKCVEGLGITDQNGYVITDEKMRTAVPGIFAVGDVRVKQLRQVVTATNDGGVAAHEAQKHIEERSGI</sequence>
<dbReference type="PANTHER" id="PTHR48105">
    <property type="entry name" value="THIOREDOXIN REDUCTASE 1-RELATED-RELATED"/>
    <property type="match status" value="1"/>
</dbReference>
<proteinExistence type="inferred from homology"/>
<comment type="cofactor">
    <cofactor evidence="11">
        <name>FAD</name>
        <dbReference type="ChEBI" id="CHEBI:57692"/>
    </cofactor>
    <text evidence="11">Binds 1 FAD per subunit.</text>
</comment>
<dbReference type="GO" id="GO:0019430">
    <property type="term" value="P:removal of superoxide radicals"/>
    <property type="evidence" value="ECO:0007669"/>
    <property type="project" value="UniProtKB-UniRule"/>
</dbReference>
<dbReference type="PROSITE" id="PS00573">
    <property type="entry name" value="PYRIDINE_REDOX_2"/>
    <property type="match status" value="1"/>
</dbReference>
<evidence type="ECO:0000256" key="4">
    <source>
        <dbReference type="ARBA" id="ARBA00022630"/>
    </source>
</evidence>
<evidence type="ECO:0000256" key="11">
    <source>
        <dbReference type="RuleBase" id="RU003881"/>
    </source>
</evidence>
<dbReference type="AlphaFoldDB" id="A0A292YP00"/>
<dbReference type="InterPro" id="IPR023753">
    <property type="entry name" value="FAD/NAD-binding_dom"/>
</dbReference>
<evidence type="ECO:0000256" key="7">
    <source>
        <dbReference type="ARBA" id="ARBA00023157"/>
    </source>
</evidence>
<reference evidence="14" key="1">
    <citation type="submission" date="2017-07" db="EMBL/GenBank/DDBJ databases">
        <title>Draft genome sequence of Effusibacillus lacus strain skLN1.</title>
        <authorList>
            <person name="Watanabe M."/>
            <person name="Kojima H."/>
            <person name="Fukui M."/>
        </authorList>
    </citation>
    <scope>NUCLEOTIDE SEQUENCE [LARGE SCALE GENOMIC DNA]</scope>
    <source>
        <strain evidence="14">skLN1</strain>
    </source>
</reference>
<dbReference type="EC" id="1.8.1.9" evidence="10"/>
<dbReference type="Gene3D" id="3.50.50.60">
    <property type="entry name" value="FAD/NAD(P)-binding domain"/>
    <property type="match status" value="2"/>
</dbReference>
<evidence type="ECO:0000256" key="5">
    <source>
        <dbReference type="ARBA" id="ARBA00022827"/>
    </source>
</evidence>
<evidence type="ECO:0000256" key="8">
    <source>
        <dbReference type="ARBA" id="ARBA00023284"/>
    </source>
</evidence>
<comment type="similarity">
    <text evidence="1 10">Belongs to the class-II pyridine nucleotide-disulfide oxidoreductase family.</text>
</comment>
<dbReference type="InterPro" id="IPR036188">
    <property type="entry name" value="FAD/NAD-bd_sf"/>
</dbReference>
<keyword evidence="6 10" id="KW-0560">Oxidoreductase</keyword>
<evidence type="ECO:0000256" key="10">
    <source>
        <dbReference type="RuleBase" id="RU003880"/>
    </source>
</evidence>
<keyword evidence="8 10" id="KW-0676">Redox-active center</keyword>
<keyword evidence="4 10" id="KW-0285">Flavoprotein</keyword>
<dbReference type="InterPro" id="IPR005982">
    <property type="entry name" value="Thioredox_Rdtase"/>
</dbReference>
<dbReference type="RefSeq" id="WP_231705786.1">
    <property type="nucleotide sequence ID" value="NZ_BDUF01000060.1"/>
</dbReference>
<dbReference type="GO" id="GO:0004791">
    <property type="term" value="F:thioredoxin-disulfide reductase (NADPH) activity"/>
    <property type="evidence" value="ECO:0007669"/>
    <property type="project" value="UniProtKB-UniRule"/>
</dbReference>
<dbReference type="GO" id="GO:0005737">
    <property type="term" value="C:cytoplasm"/>
    <property type="evidence" value="ECO:0007669"/>
    <property type="project" value="InterPro"/>
</dbReference>
<accession>A0A292YP00</accession>
<dbReference type="PRINTS" id="PR00368">
    <property type="entry name" value="FADPNR"/>
</dbReference>
<name>A0A292YP00_9BACL</name>
<dbReference type="Proteomes" id="UP000217785">
    <property type="component" value="Unassembled WGS sequence"/>
</dbReference>
<comment type="subunit">
    <text evidence="2 10">Homodimer.</text>
</comment>
<evidence type="ECO:0000256" key="1">
    <source>
        <dbReference type="ARBA" id="ARBA00009333"/>
    </source>
</evidence>
<keyword evidence="11" id="KW-0521">NADP</keyword>
<evidence type="ECO:0000256" key="2">
    <source>
        <dbReference type="ARBA" id="ARBA00011738"/>
    </source>
</evidence>
<evidence type="ECO:0000256" key="3">
    <source>
        <dbReference type="ARBA" id="ARBA00018719"/>
    </source>
</evidence>
<dbReference type="NCBIfam" id="TIGR01292">
    <property type="entry name" value="TRX_reduct"/>
    <property type="match status" value="1"/>
</dbReference>
<comment type="caution">
    <text evidence="13">The sequence shown here is derived from an EMBL/GenBank/DDBJ whole genome shotgun (WGS) entry which is preliminary data.</text>
</comment>
<dbReference type="PRINTS" id="PR00469">
    <property type="entry name" value="PNDRDTASEII"/>
</dbReference>
<feature type="domain" description="FAD/NAD(P)-binding" evidence="12">
    <location>
        <begin position="8"/>
        <end position="294"/>
    </location>
</feature>
<comment type="catalytic activity">
    <reaction evidence="9 10">
        <text>[thioredoxin]-dithiol + NADP(+) = [thioredoxin]-disulfide + NADPH + H(+)</text>
        <dbReference type="Rhea" id="RHEA:20345"/>
        <dbReference type="Rhea" id="RHEA-COMP:10698"/>
        <dbReference type="Rhea" id="RHEA-COMP:10700"/>
        <dbReference type="ChEBI" id="CHEBI:15378"/>
        <dbReference type="ChEBI" id="CHEBI:29950"/>
        <dbReference type="ChEBI" id="CHEBI:50058"/>
        <dbReference type="ChEBI" id="CHEBI:57783"/>
        <dbReference type="ChEBI" id="CHEBI:58349"/>
        <dbReference type="EC" id="1.8.1.9"/>
    </reaction>
</comment>
<evidence type="ECO:0000256" key="9">
    <source>
        <dbReference type="ARBA" id="ARBA00048132"/>
    </source>
</evidence>
<protein>
    <recommendedName>
        <fullName evidence="3 10">Thioredoxin reductase</fullName>
        <ecNumber evidence="10">1.8.1.9</ecNumber>
    </recommendedName>
</protein>
<evidence type="ECO:0000313" key="14">
    <source>
        <dbReference type="Proteomes" id="UP000217785"/>
    </source>
</evidence>
<dbReference type="SUPFAM" id="SSF51905">
    <property type="entry name" value="FAD/NAD(P)-binding domain"/>
    <property type="match status" value="1"/>
</dbReference>
<organism evidence="13 14">
    <name type="scientific">Effusibacillus lacus</name>
    <dbReference type="NCBI Taxonomy" id="1348429"/>
    <lineage>
        <taxon>Bacteria</taxon>
        <taxon>Bacillati</taxon>
        <taxon>Bacillota</taxon>
        <taxon>Bacilli</taxon>
        <taxon>Bacillales</taxon>
        <taxon>Alicyclobacillaceae</taxon>
        <taxon>Effusibacillus</taxon>
    </lineage>
</organism>
<dbReference type="InterPro" id="IPR008255">
    <property type="entry name" value="Pyr_nucl-diS_OxRdtase_2_AS"/>
</dbReference>
<dbReference type="Pfam" id="PF07992">
    <property type="entry name" value="Pyr_redox_2"/>
    <property type="match status" value="1"/>
</dbReference>